<keyword evidence="1" id="KW-0472">Membrane</keyword>
<protein>
    <submittedName>
        <fullName evidence="2">Uncharacterized protein</fullName>
    </submittedName>
</protein>
<comment type="caution">
    <text evidence="2">The sequence shown here is derived from an EMBL/GenBank/DDBJ whole genome shotgun (WGS) entry which is preliminary data.</text>
</comment>
<keyword evidence="1" id="KW-0812">Transmembrane</keyword>
<name>A0ABP0J5C4_9DINO</name>
<feature type="transmembrane region" description="Helical" evidence="1">
    <location>
        <begin position="26"/>
        <end position="43"/>
    </location>
</feature>
<feature type="transmembrane region" description="Helical" evidence="1">
    <location>
        <begin position="71"/>
        <end position="92"/>
    </location>
</feature>
<sequence length="166" mass="18211">MVIPMGPGMLAQGVVPDVLREKYAKLWWTLGGLCLVIAVLEVVGRDFIAMLFYGMMTGIMWYMVKDQCKNMTMYCLLVTGLVGSIQAVFDLLRLLTSMGGRRTSSTAIKPGSTSDTTTYTTEVTVHPFFDQDLGLAYNVQSTLIIACPIASSFAIHYICLDSAICQ</sequence>
<dbReference type="Proteomes" id="UP001642464">
    <property type="component" value="Unassembled WGS sequence"/>
</dbReference>
<evidence type="ECO:0000313" key="2">
    <source>
        <dbReference type="EMBL" id="CAK9009542.1"/>
    </source>
</evidence>
<keyword evidence="3" id="KW-1185">Reference proteome</keyword>
<organism evidence="2 3">
    <name type="scientific">Durusdinium trenchii</name>
    <dbReference type="NCBI Taxonomy" id="1381693"/>
    <lineage>
        <taxon>Eukaryota</taxon>
        <taxon>Sar</taxon>
        <taxon>Alveolata</taxon>
        <taxon>Dinophyceae</taxon>
        <taxon>Suessiales</taxon>
        <taxon>Symbiodiniaceae</taxon>
        <taxon>Durusdinium</taxon>
    </lineage>
</organism>
<proteinExistence type="predicted"/>
<dbReference type="EMBL" id="CAXAMM010006014">
    <property type="protein sequence ID" value="CAK9009542.1"/>
    <property type="molecule type" value="Genomic_DNA"/>
</dbReference>
<keyword evidence="1" id="KW-1133">Transmembrane helix</keyword>
<evidence type="ECO:0000256" key="1">
    <source>
        <dbReference type="SAM" id="Phobius"/>
    </source>
</evidence>
<gene>
    <name evidence="2" type="ORF">SCF082_LOCUS10324</name>
</gene>
<accession>A0ABP0J5C4</accession>
<reference evidence="2 3" key="1">
    <citation type="submission" date="2024-02" db="EMBL/GenBank/DDBJ databases">
        <authorList>
            <person name="Chen Y."/>
            <person name="Shah S."/>
            <person name="Dougan E. K."/>
            <person name="Thang M."/>
            <person name="Chan C."/>
        </authorList>
    </citation>
    <scope>NUCLEOTIDE SEQUENCE [LARGE SCALE GENOMIC DNA]</scope>
</reference>
<evidence type="ECO:0000313" key="3">
    <source>
        <dbReference type="Proteomes" id="UP001642464"/>
    </source>
</evidence>